<sequence>MSTHQISLKLSKKMEEKILMRVIVITVFLFIGAATAEDAAAEAYESPKLKKLITDCTGHVGETCSTTTSSSGSEALMQKQDGLALCLLDSMERCLLDHQTNVGTLGDLITLPPFPPRPPVDPNIIPFPRPPNIVPFIKRRRSKLDNHQTDAGTLGKVIPLPPIRPGPPLKIIPFPGTNIVPFPRPPNIVPFPRRRRSKLDNHQTDAGTLGDLIILPPFPPRPPVDPNIIPFPRPPNIVPFSPRGRRSKLDNHQTDAGTLGRVIPLPPIRPGPPLKIIPFPGTNIVPFPKPYIPHSYNTITNLLGARRDQVQDLPLLIQTTQLRTVLGICSHVTARTCLTAPNVATSDLEACLTPSMNQCVYPPGAESGSPPI</sequence>
<dbReference type="Gramene" id="KRH23564">
    <property type="protein sequence ID" value="KRH23564"/>
    <property type="gene ID" value="GLYMA_13G364400"/>
</dbReference>
<keyword evidence="3" id="KW-0732">Signal</keyword>
<evidence type="ECO:0000256" key="4">
    <source>
        <dbReference type="SAM" id="MobiDB-lite"/>
    </source>
</evidence>
<dbReference type="AlphaFoldDB" id="C6TH86"/>
<name>C6TH86_SOYBN</name>
<evidence type="ECO:0000313" key="6">
    <source>
        <dbReference type="EMBL" id="KRH23564.1"/>
    </source>
</evidence>
<keyword evidence="2" id="KW-0536">Nodulation</keyword>
<evidence type="ECO:0000256" key="2">
    <source>
        <dbReference type="ARBA" id="ARBA00022458"/>
    </source>
</evidence>
<reference evidence="7" key="3">
    <citation type="submission" date="2018-02" db="UniProtKB">
        <authorList>
            <consortium name="EnsemblPlants"/>
        </authorList>
    </citation>
    <scope>IDENTIFICATION</scope>
    <source>
        <strain evidence="7">Williams 82</strain>
    </source>
</reference>
<dbReference type="EnsemblPlants" id="KRH23564">
    <property type="protein sequence ID" value="KRH23564"/>
    <property type="gene ID" value="GLYMA_13G364400"/>
</dbReference>
<evidence type="ECO:0000256" key="1">
    <source>
        <dbReference type="ARBA" id="ARBA00010119"/>
    </source>
</evidence>
<dbReference type="GeneID" id="547903"/>
<dbReference type="RefSeq" id="NP_001235855.2">
    <property type="nucleotide sequence ID" value="NM_001248926.2"/>
</dbReference>
<evidence type="ECO:0000313" key="8">
    <source>
        <dbReference type="Proteomes" id="UP000008827"/>
    </source>
</evidence>
<dbReference type="GO" id="GO:0009877">
    <property type="term" value="P:nodulation"/>
    <property type="evidence" value="ECO:0007669"/>
    <property type="project" value="UniProtKB-KW"/>
</dbReference>
<evidence type="ECO:0000313" key="5">
    <source>
        <dbReference type="EMBL" id="ACU21188.1"/>
    </source>
</evidence>
<dbReference type="EMBL" id="CM000846">
    <property type="protein sequence ID" value="KRH23564.1"/>
    <property type="molecule type" value="Genomic_DNA"/>
</dbReference>
<evidence type="ECO:0000256" key="3">
    <source>
        <dbReference type="ARBA" id="ARBA00022729"/>
    </source>
</evidence>
<dbReference type="EMBL" id="BT097004">
    <property type="protein sequence ID" value="ACU21188.1"/>
    <property type="molecule type" value="mRNA"/>
</dbReference>
<dbReference type="KEGG" id="gmx:547903"/>
<feature type="region of interest" description="Disordered" evidence="4">
    <location>
        <begin position="240"/>
        <end position="261"/>
    </location>
</feature>
<evidence type="ECO:0000313" key="7">
    <source>
        <dbReference type="EnsemblPlants" id="KRH23564"/>
    </source>
</evidence>
<dbReference type="Proteomes" id="UP000008827">
    <property type="component" value="Chromosome 13"/>
</dbReference>
<reference evidence="5" key="1">
    <citation type="submission" date="2009-08" db="EMBL/GenBank/DDBJ databases">
        <authorList>
            <person name="Cheung F."/>
            <person name="Xiao Y."/>
            <person name="Chan A."/>
            <person name="Moskal W."/>
            <person name="Town C.D."/>
        </authorList>
    </citation>
    <scope>NUCLEOTIDE SEQUENCE</scope>
</reference>
<reference evidence="6 7" key="2">
    <citation type="journal article" date="2010" name="Nature">
        <title>Genome sequence of the palaeopolyploid soybean.</title>
        <authorList>
            <person name="Schmutz J."/>
            <person name="Cannon S.B."/>
            <person name="Schlueter J."/>
            <person name="Ma J."/>
            <person name="Mitros T."/>
            <person name="Nelson W."/>
            <person name="Hyten D.L."/>
            <person name="Song Q."/>
            <person name="Thelen J.J."/>
            <person name="Cheng J."/>
            <person name="Xu D."/>
            <person name="Hellsten U."/>
            <person name="May G.D."/>
            <person name="Yu Y."/>
            <person name="Sakurai T."/>
            <person name="Umezawa T."/>
            <person name="Bhattacharyya M.K."/>
            <person name="Sandhu D."/>
            <person name="Valliyodan B."/>
            <person name="Lindquist E."/>
            <person name="Peto M."/>
            <person name="Grant D."/>
            <person name="Shu S."/>
            <person name="Goodstein D."/>
            <person name="Barry K."/>
            <person name="Futrell-Griggs M."/>
            <person name="Abernathy B."/>
            <person name="Du J."/>
            <person name="Tian Z."/>
            <person name="Zhu L."/>
            <person name="Gill N."/>
            <person name="Joshi T."/>
            <person name="Libault M."/>
            <person name="Sethuraman A."/>
            <person name="Zhang X.-C."/>
            <person name="Shinozaki K."/>
            <person name="Nguyen H.T."/>
            <person name="Wing R.A."/>
            <person name="Cregan P."/>
            <person name="Specht J."/>
            <person name="Grimwood J."/>
            <person name="Rokhsar D."/>
            <person name="Stacey G."/>
            <person name="Shoemaker R.C."/>
            <person name="Jackson S.A."/>
        </authorList>
    </citation>
    <scope>NUCLEOTIDE SEQUENCE [LARGE SCALE GENOMIC DNA]</scope>
    <source>
        <strain evidence="7">cv. Williams 82</strain>
        <tissue evidence="6">Callus</tissue>
    </source>
</reference>
<dbReference type="HOGENOM" id="CLU_744759_0_0_1"/>
<accession>C6TH86</accession>
<dbReference type="Pfam" id="PF02451">
    <property type="entry name" value="Nodulin"/>
    <property type="match status" value="2"/>
</dbReference>
<dbReference type="InterPro" id="IPR003387">
    <property type="entry name" value="Nodulin"/>
</dbReference>
<comment type="similarity">
    <text evidence="1">Belongs to the nodulin 20 family.</text>
</comment>
<organism evidence="5">
    <name type="scientific">Glycine max</name>
    <name type="common">Soybean</name>
    <name type="synonym">Glycine hispida</name>
    <dbReference type="NCBI Taxonomy" id="3847"/>
    <lineage>
        <taxon>Eukaryota</taxon>
        <taxon>Viridiplantae</taxon>
        <taxon>Streptophyta</taxon>
        <taxon>Embryophyta</taxon>
        <taxon>Tracheophyta</taxon>
        <taxon>Spermatophyta</taxon>
        <taxon>Magnoliopsida</taxon>
        <taxon>eudicotyledons</taxon>
        <taxon>Gunneridae</taxon>
        <taxon>Pentapetalae</taxon>
        <taxon>rosids</taxon>
        <taxon>fabids</taxon>
        <taxon>Fabales</taxon>
        <taxon>Fabaceae</taxon>
        <taxon>Papilionoideae</taxon>
        <taxon>50 kb inversion clade</taxon>
        <taxon>NPAAA clade</taxon>
        <taxon>indigoferoid/millettioid clade</taxon>
        <taxon>Phaseoleae</taxon>
        <taxon>Glycine</taxon>
        <taxon>Glycine subgen. Soja</taxon>
    </lineage>
</organism>
<protein>
    <submittedName>
        <fullName evidence="7">Nodulin-44</fullName>
    </submittedName>
</protein>
<keyword evidence="8" id="KW-1185">Reference proteome</keyword>
<gene>
    <name evidence="7" type="primary">N-44</name>
    <name evidence="6" type="ORF">GLYMA_13G364400</name>
</gene>
<proteinExistence type="evidence at transcript level"/>
<reference evidence="6" key="4">
    <citation type="submission" date="2018-07" db="EMBL/GenBank/DDBJ databases">
        <title>WGS assembly of Glycine max.</title>
        <authorList>
            <person name="Schmutz J."/>
            <person name="Cannon S."/>
            <person name="Schlueter J."/>
            <person name="Ma J."/>
            <person name="Mitros T."/>
            <person name="Nelson W."/>
            <person name="Hyten D."/>
            <person name="Song Q."/>
            <person name="Thelen J."/>
            <person name="Cheng J."/>
            <person name="Xu D."/>
            <person name="Hellsten U."/>
            <person name="May G."/>
            <person name="Yu Y."/>
            <person name="Sakurai T."/>
            <person name="Umezawa T."/>
            <person name="Bhattacharyya M."/>
            <person name="Sandhu D."/>
            <person name="Valliyodan B."/>
            <person name="Lindquist E."/>
            <person name="Peto M."/>
            <person name="Grant D."/>
            <person name="Shu S."/>
            <person name="Goodstein D."/>
            <person name="Barry K."/>
            <person name="Futrell-Griggs M."/>
            <person name="Abernathy B."/>
            <person name="Du J."/>
            <person name="Tian Z."/>
            <person name="Zhu L."/>
            <person name="Gill N."/>
            <person name="Joshi T."/>
            <person name="Libault M."/>
            <person name="Sethuraman A."/>
            <person name="Zhang X."/>
            <person name="Shinozaki K."/>
            <person name="Nguyen H."/>
            <person name="Wing R."/>
            <person name="Cregan P."/>
            <person name="Specht J."/>
            <person name="Grimwood J."/>
            <person name="Rokhsar D."/>
            <person name="Stacey G."/>
            <person name="Shoemaker R."/>
            <person name="Jackson S."/>
        </authorList>
    </citation>
    <scope>NUCLEOTIDE SEQUENCE</scope>
    <source>
        <tissue evidence="6">Callus</tissue>
    </source>
</reference>
<dbReference type="STRING" id="3847.C6TH86"/>